<dbReference type="CDD" id="cd14817">
    <property type="entry name" value="D-Ala-D-Ala_dipeptidase_VanX"/>
    <property type="match status" value="1"/>
</dbReference>
<keyword evidence="2 9" id="KW-0645">Protease</keyword>
<dbReference type="Proteomes" id="UP000546584">
    <property type="component" value="Unassembled WGS sequence"/>
</dbReference>
<feature type="signal peptide" evidence="11">
    <location>
        <begin position="1"/>
        <end position="22"/>
    </location>
</feature>
<evidence type="ECO:0000256" key="2">
    <source>
        <dbReference type="ARBA" id="ARBA00022670"/>
    </source>
</evidence>
<accession>A0A1H2IMV6</accession>
<comment type="function">
    <text evidence="9 10">Catalyzes hydrolysis of the D-alanyl-D-alanine dipeptide.</text>
</comment>
<evidence type="ECO:0000256" key="10">
    <source>
        <dbReference type="PIRNR" id="PIRNR026671"/>
    </source>
</evidence>
<evidence type="ECO:0000256" key="11">
    <source>
        <dbReference type="SAM" id="SignalP"/>
    </source>
</evidence>
<evidence type="ECO:0000313" key="12">
    <source>
        <dbReference type="EMBL" id="NWD40560.1"/>
    </source>
</evidence>
<keyword evidence="4 9" id="KW-0378">Hydrolase</keyword>
<dbReference type="InterPro" id="IPR009045">
    <property type="entry name" value="Zn_M74/Hedgehog-like"/>
</dbReference>
<dbReference type="GO" id="GO:0160237">
    <property type="term" value="F:D-Ala-D-Ala dipeptidase activity"/>
    <property type="evidence" value="ECO:0007669"/>
    <property type="project" value="UniProtKB-EC"/>
</dbReference>
<dbReference type="PANTHER" id="PTHR43126:SF1">
    <property type="entry name" value="D-ALANYL-D-ALANINE DIPEPTIDASE"/>
    <property type="match status" value="1"/>
</dbReference>
<dbReference type="GO" id="GO:0071555">
    <property type="term" value="P:cell wall organization"/>
    <property type="evidence" value="ECO:0007669"/>
    <property type="project" value="UniProtKB-KW"/>
</dbReference>
<dbReference type="SUPFAM" id="SSF55166">
    <property type="entry name" value="Hedgehog/DD-peptidase"/>
    <property type="match status" value="1"/>
</dbReference>
<dbReference type="PIRSF" id="PIRSF026671">
    <property type="entry name" value="AA_dipeptidase"/>
    <property type="match status" value="1"/>
</dbReference>
<dbReference type="AlphaFoldDB" id="A0A1H2IMV6"/>
<feature type="chain" id="PRO_5043145265" description="D-alanyl-D-alanine dipeptidase" evidence="11">
    <location>
        <begin position="23"/>
        <end position="253"/>
    </location>
</feature>
<evidence type="ECO:0000256" key="6">
    <source>
        <dbReference type="ARBA" id="ARBA00022997"/>
    </source>
</evidence>
<keyword evidence="3 9" id="KW-0479">Metal-binding</keyword>
<comment type="similarity">
    <text evidence="9 10">Belongs to the peptidase M15D family.</text>
</comment>
<evidence type="ECO:0000256" key="7">
    <source>
        <dbReference type="ARBA" id="ARBA00023049"/>
    </source>
</evidence>
<feature type="binding site" evidence="9">
    <location>
        <position position="140"/>
    </location>
    <ligand>
        <name>Zn(2+)</name>
        <dbReference type="ChEBI" id="CHEBI:29105"/>
        <note>catalytic</note>
    </ligand>
</feature>
<proteinExistence type="inferred from homology"/>
<dbReference type="GO" id="GO:0008237">
    <property type="term" value="F:metallopeptidase activity"/>
    <property type="evidence" value="ECO:0007669"/>
    <property type="project" value="UniProtKB-KW"/>
</dbReference>
<dbReference type="InterPro" id="IPR000755">
    <property type="entry name" value="A_A_dipeptidase"/>
</dbReference>
<evidence type="ECO:0000256" key="5">
    <source>
        <dbReference type="ARBA" id="ARBA00022833"/>
    </source>
</evidence>
<comment type="caution">
    <text evidence="12">The sequence shown here is derived from an EMBL/GenBank/DDBJ whole genome shotgun (WGS) entry which is preliminary data.</text>
</comment>
<dbReference type="EMBL" id="JACAQR010000002">
    <property type="protein sequence ID" value="NWD40560.1"/>
    <property type="molecule type" value="Genomic_DNA"/>
</dbReference>
<keyword evidence="8 10" id="KW-0961">Cell wall biogenesis/degradation</keyword>
<dbReference type="Pfam" id="PF01427">
    <property type="entry name" value="Peptidase_M15"/>
    <property type="match status" value="2"/>
</dbReference>
<organism evidence="12 13">
    <name type="scientific">Pseudomonas yamanorum</name>
    <dbReference type="NCBI Taxonomy" id="515393"/>
    <lineage>
        <taxon>Bacteria</taxon>
        <taxon>Pseudomonadati</taxon>
        <taxon>Pseudomonadota</taxon>
        <taxon>Gammaproteobacteria</taxon>
        <taxon>Pseudomonadales</taxon>
        <taxon>Pseudomonadaceae</taxon>
        <taxon>Pseudomonas</taxon>
    </lineage>
</organism>
<feature type="active site" description="Proton donor/acceptor" evidence="9">
    <location>
        <position position="229"/>
    </location>
</feature>
<dbReference type="PANTHER" id="PTHR43126">
    <property type="entry name" value="D-ALANYL-D-ALANINE DIPEPTIDASE"/>
    <property type="match status" value="1"/>
</dbReference>
<evidence type="ECO:0000256" key="9">
    <source>
        <dbReference type="HAMAP-Rule" id="MF_01924"/>
    </source>
</evidence>
<feature type="site" description="Transition state stabilizer" evidence="9">
    <location>
        <position position="96"/>
    </location>
</feature>
<dbReference type="RefSeq" id="WP_172834555.1">
    <property type="nucleotide sequence ID" value="NZ_CP159621.1"/>
</dbReference>
<dbReference type="GO" id="GO:0006508">
    <property type="term" value="P:proteolysis"/>
    <property type="evidence" value="ECO:0007669"/>
    <property type="project" value="UniProtKB-KW"/>
</dbReference>
<evidence type="ECO:0000256" key="4">
    <source>
        <dbReference type="ARBA" id="ARBA00022801"/>
    </source>
</evidence>
<keyword evidence="7 9" id="KW-0482">Metalloprotease</keyword>
<evidence type="ECO:0000256" key="1">
    <source>
        <dbReference type="ARBA" id="ARBA00001362"/>
    </source>
</evidence>
<dbReference type="GeneID" id="93516152"/>
<name>A0A1H2IMV6_9PSED</name>
<feature type="binding site" evidence="9">
    <location>
        <position position="147"/>
    </location>
    <ligand>
        <name>Zn(2+)</name>
        <dbReference type="ChEBI" id="CHEBI:29105"/>
        <note>catalytic</note>
    </ligand>
</feature>
<evidence type="ECO:0000256" key="8">
    <source>
        <dbReference type="ARBA" id="ARBA00023316"/>
    </source>
</evidence>
<keyword evidence="6 9" id="KW-0224">Dipeptidase</keyword>
<dbReference type="EC" id="3.4.13.22" evidence="9 10"/>
<dbReference type="HAMAP" id="MF_01924">
    <property type="entry name" value="A_A_dipeptidase"/>
    <property type="match status" value="1"/>
</dbReference>
<protein>
    <recommendedName>
        <fullName evidence="9 10">D-alanyl-D-alanine dipeptidase</fullName>
        <shortName evidence="9 10">D-Ala-D-Ala dipeptidase</shortName>
        <ecNumber evidence="9 10">3.4.13.22</ecNumber>
    </recommendedName>
</protein>
<comment type="cofactor">
    <cofactor evidence="9">
        <name>Zn(2+)</name>
        <dbReference type="ChEBI" id="CHEBI:29105"/>
    </cofactor>
    <text evidence="9">Binds 1 zinc ion per subunit.</text>
</comment>
<evidence type="ECO:0000256" key="3">
    <source>
        <dbReference type="ARBA" id="ARBA00022723"/>
    </source>
</evidence>
<sequence length="253" mass="27380">MPYSFPAVAALSLLVLAAPAAADTPMPANMVYLRSLDPSIAQDIRYASPHNFTGAPLDGYNAAECVLSADAAKALVRVQAELARQGYGLKVFDCYRPSRAVANMGRFASLPGDPAKAEFYPRVNKQDFWRLGYVAKVSNHSRGAAVDVTLTGPDALPAQAWSADTAAVDCTAGYGRRLPDGGLDMGTGFDCFDEMAHTDSPHISQAARQNRQRLSAAMAKEGFTGYAGEWWHFTYSRNPVRAEPMDFPIEPLR</sequence>
<dbReference type="Gene3D" id="3.30.1380.10">
    <property type="match status" value="1"/>
</dbReference>
<feature type="binding site" evidence="9">
    <location>
        <position position="232"/>
    </location>
    <ligand>
        <name>Zn(2+)</name>
        <dbReference type="ChEBI" id="CHEBI:29105"/>
        <note>catalytic</note>
    </ligand>
</feature>
<keyword evidence="11" id="KW-0732">Signal</keyword>
<dbReference type="GO" id="GO:0008270">
    <property type="term" value="F:zinc ion binding"/>
    <property type="evidence" value="ECO:0007669"/>
    <property type="project" value="UniProtKB-UniRule"/>
</dbReference>
<gene>
    <name evidence="9" type="primary">ddpX</name>
    <name evidence="12" type="ORF">HX826_01690</name>
</gene>
<reference evidence="12 13" key="1">
    <citation type="submission" date="2020-04" db="EMBL/GenBank/DDBJ databases">
        <title>Molecular characterization of pseudomonads from Agaricus bisporus reveal novel blotch 2 pathogens in Western Europe.</title>
        <authorList>
            <person name="Taparia T."/>
            <person name="Krijger M."/>
            <person name="Haynes E."/>
            <person name="Elpinstone J.G."/>
            <person name="Noble R."/>
            <person name="Van Der Wolf J."/>
        </authorList>
    </citation>
    <scope>NUCLEOTIDE SEQUENCE [LARGE SCALE GENOMIC DNA]</scope>
    <source>
        <strain evidence="12 13">IPO3753</strain>
    </source>
</reference>
<keyword evidence="5 9" id="KW-0862">Zinc</keyword>
<evidence type="ECO:0000313" key="13">
    <source>
        <dbReference type="Proteomes" id="UP000546584"/>
    </source>
</evidence>
<comment type="catalytic activity">
    <reaction evidence="1 9 10">
        <text>D-alanyl-D-alanine + H2O = 2 D-alanine</text>
        <dbReference type="Rhea" id="RHEA:20661"/>
        <dbReference type="ChEBI" id="CHEBI:15377"/>
        <dbReference type="ChEBI" id="CHEBI:57416"/>
        <dbReference type="ChEBI" id="CHEBI:57822"/>
        <dbReference type="EC" id="3.4.13.22"/>
    </reaction>
</comment>